<evidence type="ECO:0000313" key="4">
    <source>
        <dbReference type="Proteomes" id="UP000734854"/>
    </source>
</evidence>
<dbReference type="Pfam" id="PF11935">
    <property type="entry name" value="SYMPK_PTA1_N"/>
    <property type="match status" value="1"/>
</dbReference>
<feature type="domain" description="Symplekin/Pta1 N-terminal" evidence="2">
    <location>
        <begin position="82"/>
        <end position="256"/>
    </location>
</feature>
<protein>
    <recommendedName>
        <fullName evidence="2">Symplekin/Pta1 N-terminal domain-containing protein</fullName>
    </recommendedName>
</protein>
<dbReference type="PANTHER" id="PTHR47184">
    <property type="entry name" value="PHOSPHATIDYLINOSITOL 3-AND 4-KINASE FAMILY PROTEIN-RELATED"/>
    <property type="match status" value="1"/>
</dbReference>
<name>A0A8J5LTB3_ZINOF</name>
<evidence type="ECO:0000313" key="3">
    <source>
        <dbReference type="EMBL" id="KAG6529428.1"/>
    </source>
</evidence>
<proteinExistence type="predicted"/>
<dbReference type="InterPro" id="IPR032460">
    <property type="entry name" value="Symplekin/Pta1_N"/>
</dbReference>
<evidence type="ECO:0000256" key="1">
    <source>
        <dbReference type="SAM" id="Phobius"/>
    </source>
</evidence>
<dbReference type="InterPro" id="IPR011989">
    <property type="entry name" value="ARM-like"/>
</dbReference>
<organism evidence="3 4">
    <name type="scientific">Zingiber officinale</name>
    <name type="common">Ginger</name>
    <name type="synonym">Amomum zingiber</name>
    <dbReference type="NCBI Taxonomy" id="94328"/>
    <lineage>
        <taxon>Eukaryota</taxon>
        <taxon>Viridiplantae</taxon>
        <taxon>Streptophyta</taxon>
        <taxon>Embryophyta</taxon>
        <taxon>Tracheophyta</taxon>
        <taxon>Spermatophyta</taxon>
        <taxon>Magnoliopsida</taxon>
        <taxon>Liliopsida</taxon>
        <taxon>Zingiberales</taxon>
        <taxon>Zingiberaceae</taxon>
        <taxon>Zingiber</taxon>
    </lineage>
</organism>
<feature type="transmembrane region" description="Helical" evidence="1">
    <location>
        <begin position="7"/>
        <end position="31"/>
    </location>
</feature>
<gene>
    <name evidence="3" type="ORF">ZIOFF_011626</name>
</gene>
<dbReference type="EMBL" id="JACMSC010000003">
    <property type="protein sequence ID" value="KAG6529428.1"/>
    <property type="molecule type" value="Genomic_DNA"/>
</dbReference>
<keyword evidence="4" id="KW-1185">Reference proteome</keyword>
<sequence>MESPAELVLLVPVFMGILYIAIKLAASYTFLIDPATGFKAILVARRLSYFPWLLKDLGSKVSEKLIALMPNLLTTLRHQDLFVVKQSISCGTALFGAVLEEIALQFHMIIVTVFGHGSFSIAEPAVVFIFCSLLDCNLHGSGKIEQWLEELWSWMVKFMESVSAILMEPGSNGIKVPALKFIETCILYFTPAEDRGVFSTQGKFMRFNVSHLPINNSILNPAALEIEADRALNFLLDVLQSATTFRGSFVIAVINT</sequence>
<accession>A0A8J5LTB3</accession>
<keyword evidence="1" id="KW-1133">Transmembrane helix</keyword>
<dbReference type="AlphaFoldDB" id="A0A8J5LTB3"/>
<evidence type="ECO:0000259" key="2">
    <source>
        <dbReference type="Pfam" id="PF11935"/>
    </source>
</evidence>
<keyword evidence="1" id="KW-0472">Membrane</keyword>
<dbReference type="Proteomes" id="UP000734854">
    <property type="component" value="Unassembled WGS sequence"/>
</dbReference>
<reference evidence="3 4" key="1">
    <citation type="submission" date="2020-08" db="EMBL/GenBank/DDBJ databases">
        <title>Plant Genome Project.</title>
        <authorList>
            <person name="Zhang R.-G."/>
        </authorList>
    </citation>
    <scope>NUCLEOTIDE SEQUENCE [LARGE SCALE GENOMIC DNA]</scope>
    <source>
        <tissue evidence="3">Rhizome</tissue>
    </source>
</reference>
<comment type="caution">
    <text evidence="3">The sequence shown here is derived from an EMBL/GenBank/DDBJ whole genome shotgun (WGS) entry which is preliminary data.</text>
</comment>
<dbReference type="PANTHER" id="PTHR47184:SF3">
    <property type="entry name" value="PHOSPHATIDYLINOSITOL 3-AND 4-KINASE FAMILY PROTEIN-RELATED"/>
    <property type="match status" value="1"/>
</dbReference>
<keyword evidence="1" id="KW-0812">Transmembrane</keyword>
<dbReference type="Gene3D" id="1.25.10.10">
    <property type="entry name" value="Leucine-rich Repeat Variant"/>
    <property type="match status" value="1"/>
</dbReference>